<keyword evidence="2" id="KW-1133">Transmembrane helix</keyword>
<name>A0ABR1TXE1_9PEZI</name>
<evidence type="ECO:0000313" key="4">
    <source>
        <dbReference type="Proteomes" id="UP001444661"/>
    </source>
</evidence>
<reference evidence="3 4" key="1">
    <citation type="submission" date="2023-01" db="EMBL/GenBank/DDBJ databases">
        <title>Analysis of 21 Apiospora genomes using comparative genomics revels a genus with tremendous synthesis potential of carbohydrate active enzymes and secondary metabolites.</title>
        <authorList>
            <person name="Sorensen T."/>
        </authorList>
    </citation>
    <scope>NUCLEOTIDE SEQUENCE [LARGE SCALE GENOMIC DNA]</scope>
    <source>
        <strain evidence="3 4">CBS 33761</strain>
    </source>
</reference>
<feature type="region of interest" description="Disordered" evidence="1">
    <location>
        <begin position="56"/>
        <end position="97"/>
    </location>
</feature>
<keyword evidence="4" id="KW-1185">Reference proteome</keyword>
<organism evidence="3 4">
    <name type="scientific">Apiospora rasikravindrae</name>
    <dbReference type="NCBI Taxonomy" id="990691"/>
    <lineage>
        <taxon>Eukaryota</taxon>
        <taxon>Fungi</taxon>
        <taxon>Dikarya</taxon>
        <taxon>Ascomycota</taxon>
        <taxon>Pezizomycotina</taxon>
        <taxon>Sordariomycetes</taxon>
        <taxon>Xylariomycetidae</taxon>
        <taxon>Amphisphaeriales</taxon>
        <taxon>Apiosporaceae</taxon>
        <taxon>Apiospora</taxon>
    </lineage>
</organism>
<gene>
    <name evidence="3" type="ORF">PG993_002618</name>
</gene>
<dbReference type="EMBL" id="JAQQWK010000002">
    <property type="protein sequence ID" value="KAK8051233.1"/>
    <property type="molecule type" value="Genomic_DNA"/>
</dbReference>
<feature type="transmembrane region" description="Helical" evidence="2">
    <location>
        <begin position="20"/>
        <end position="42"/>
    </location>
</feature>
<keyword evidence="2" id="KW-0812">Transmembrane</keyword>
<evidence type="ECO:0000256" key="1">
    <source>
        <dbReference type="SAM" id="MobiDB-lite"/>
    </source>
</evidence>
<protein>
    <submittedName>
        <fullName evidence="3">Uncharacterized protein</fullName>
    </submittedName>
</protein>
<proteinExistence type="predicted"/>
<evidence type="ECO:0000313" key="3">
    <source>
        <dbReference type="EMBL" id="KAK8051233.1"/>
    </source>
</evidence>
<sequence>MGSSWDLVTRDYTAVVGSPTIYLLMTTLLLEIFPLFMSLWIIRHLQARPMGQRRKDGFGMGSLFRGKGHKNRSGSDISSGCEALDGSRREMISPGLA</sequence>
<accession>A0ABR1TXE1</accession>
<evidence type="ECO:0000256" key="2">
    <source>
        <dbReference type="SAM" id="Phobius"/>
    </source>
</evidence>
<dbReference type="Proteomes" id="UP001444661">
    <property type="component" value="Unassembled WGS sequence"/>
</dbReference>
<keyword evidence="2" id="KW-0472">Membrane</keyword>
<comment type="caution">
    <text evidence="3">The sequence shown here is derived from an EMBL/GenBank/DDBJ whole genome shotgun (WGS) entry which is preliminary data.</text>
</comment>